<dbReference type="Gene3D" id="3.40.50.620">
    <property type="entry name" value="HUPs"/>
    <property type="match status" value="1"/>
</dbReference>
<proteinExistence type="predicted"/>
<dbReference type="Pfam" id="PF02698">
    <property type="entry name" value="DUF218"/>
    <property type="match status" value="1"/>
</dbReference>
<reference evidence="2" key="1">
    <citation type="journal article" date="2022" name="Cell">
        <title>Design, construction, and in vivo augmentation of a complex gut microbiome.</title>
        <authorList>
            <person name="Cheng A.G."/>
            <person name="Ho P.Y."/>
            <person name="Aranda-Diaz A."/>
            <person name="Jain S."/>
            <person name="Yu F.B."/>
            <person name="Meng X."/>
            <person name="Wang M."/>
            <person name="Iakiviak M."/>
            <person name="Nagashima K."/>
            <person name="Zhao A."/>
            <person name="Murugkar P."/>
            <person name="Patil A."/>
            <person name="Atabakhsh K."/>
            <person name="Weakley A."/>
            <person name="Yan J."/>
            <person name="Brumbaugh A.R."/>
            <person name="Higginbottom S."/>
            <person name="Dimas A."/>
            <person name="Shiver A.L."/>
            <person name="Deutschbauer A."/>
            <person name="Neff N."/>
            <person name="Sonnenburg J.L."/>
            <person name="Huang K.C."/>
            <person name="Fischbach M.A."/>
        </authorList>
    </citation>
    <scope>NUCLEOTIDE SEQUENCE</scope>
    <source>
        <strain evidence="2">DSM 19829</strain>
    </source>
</reference>
<dbReference type="CDD" id="cd06259">
    <property type="entry name" value="YdcF-like"/>
    <property type="match status" value="1"/>
</dbReference>
<keyword evidence="3" id="KW-1185">Reference proteome</keyword>
<feature type="domain" description="DUF218" evidence="1">
    <location>
        <begin position="42"/>
        <end position="169"/>
    </location>
</feature>
<dbReference type="EMBL" id="CP102290">
    <property type="protein sequence ID" value="UWP60727.1"/>
    <property type="molecule type" value="Genomic_DNA"/>
</dbReference>
<dbReference type="PANTHER" id="PTHR30336:SF6">
    <property type="entry name" value="INTEGRAL MEMBRANE PROTEIN"/>
    <property type="match status" value="1"/>
</dbReference>
<evidence type="ECO:0000313" key="3">
    <source>
        <dbReference type="Proteomes" id="UP001060164"/>
    </source>
</evidence>
<dbReference type="RefSeq" id="WP_242830314.1">
    <property type="nucleotide sequence ID" value="NZ_CABLBR010000002.1"/>
</dbReference>
<dbReference type="InterPro" id="IPR003848">
    <property type="entry name" value="DUF218"/>
</dbReference>
<evidence type="ECO:0000259" key="1">
    <source>
        <dbReference type="Pfam" id="PF02698"/>
    </source>
</evidence>
<dbReference type="InterPro" id="IPR051599">
    <property type="entry name" value="Cell_Envelope_Assoc"/>
</dbReference>
<dbReference type="PANTHER" id="PTHR30336">
    <property type="entry name" value="INNER MEMBRANE PROTEIN, PROBABLE PERMEASE"/>
    <property type="match status" value="1"/>
</dbReference>
<name>A0ABY5VK93_9FIRM</name>
<sequence length="215" mass="24177">MIPVIPAVLILLLTIAVSLYITATSKNFILTEDLAAKKTGADGILILGAAVWEGQKPSHMLHDRLLTGISLYRRGAAPKIIVSGDHGRPDYDEVNVMKDFAMRCGVPSEDIFMDHAGFNTYDSMYRAREVFQAERLIVVTQRYHLYRSLYTARRLGLAAYGVCADRRPYTKRLHRNIRELLSRDKAVVMTFLKPKPKYLGPVIPITGNGDLTNDR</sequence>
<dbReference type="InterPro" id="IPR014729">
    <property type="entry name" value="Rossmann-like_a/b/a_fold"/>
</dbReference>
<accession>A0ABY5VK93</accession>
<evidence type="ECO:0000313" key="2">
    <source>
        <dbReference type="EMBL" id="UWP60727.1"/>
    </source>
</evidence>
<organism evidence="2 3">
    <name type="scientific">Ruminococcus gauvreauii</name>
    <dbReference type="NCBI Taxonomy" id="438033"/>
    <lineage>
        <taxon>Bacteria</taxon>
        <taxon>Bacillati</taxon>
        <taxon>Bacillota</taxon>
        <taxon>Clostridia</taxon>
        <taxon>Eubacteriales</taxon>
        <taxon>Oscillospiraceae</taxon>
        <taxon>Ruminococcus</taxon>
    </lineage>
</organism>
<gene>
    <name evidence="2" type="ORF">NQ502_06750</name>
</gene>
<protein>
    <submittedName>
        <fullName evidence="2">YdcF family protein</fullName>
    </submittedName>
</protein>
<dbReference type="Proteomes" id="UP001060164">
    <property type="component" value="Chromosome"/>
</dbReference>